<evidence type="ECO:0000313" key="1">
    <source>
        <dbReference type="EnsemblMetazoa" id="MESCA010481-PA"/>
    </source>
</evidence>
<dbReference type="Proteomes" id="UP000015102">
    <property type="component" value="Unassembled WGS sequence"/>
</dbReference>
<accession>T1H2M9</accession>
<sequence>MKVDSNQFLKLAMELSNLLKDN</sequence>
<dbReference type="EMBL" id="CAQQ02389081">
    <property type="status" value="NOT_ANNOTATED_CDS"/>
    <property type="molecule type" value="Genomic_DNA"/>
</dbReference>
<reference evidence="2" key="1">
    <citation type="submission" date="2013-02" db="EMBL/GenBank/DDBJ databases">
        <authorList>
            <person name="Hughes D."/>
        </authorList>
    </citation>
    <scope>NUCLEOTIDE SEQUENCE</scope>
    <source>
        <strain>Durham</strain>
        <strain evidence="2">NC isolate 2 -- Noor lab</strain>
    </source>
</reference>
<dbReference type="HOGENOM" id="CLU_3425211_0_0_1"/>
<dbReference type="AlphaFoldDB" id="T1H2M9"/>
<organism evidence="1 2">
    <name type="scientific">Megaselia scalaris</name>
    <name type="common">Humpbacked fly</name>
    <name type="synonym">Phora scalaris</name>
    <dbReference type="NCBI Taxonomy" id="36166"/>
    <lineage>
        <taxon>Eukaryota</taxon>
        <taxon>Metazoa</taxon>
        <taxon>Ecdysozoa</taxon>
        <taxon>Arthropoda</taxon>
        <taxon>Hexapoda</taxon>
        <taxon>Insecta</taxon>
        <taxon>Pterygota</taxon>
        <taxon>Neoptera</taxon>
        <taxon>Endopterygota</taxon>
        <taxon>Diptera</taxon>
        <taxon>Brachycera</taxon>
        <taxon>Muscomorpha</taxon>
        <taxon>Platypezoidea</taxon>
        <taxon>Phoridae</taxon>
        <taxon>Megaseliini</taxon>
        <taxon>Megaselia</taxon>
    </lineage>
</organism>
<dbReference type="EnsemblMetazoa" id="MESCA010481-RA">
    <property type="protein sequence ID" value="MESCA010481-PA"/>
    <property type="gene ID" value="MESCA010481"/>
</dbReference>
<reference evidence="1" key="2">
    <citation type="submission" date="2015-06" db="UniProtKB">
        <authorList>
            <consortium name="EnsemblMetazoa"/>
        </authorList>
    </citation>
    <scope>IDENTIFICATION</scope>
</reference>
<proteinExistence type="predicted"/>
<protein>
    <submittedName>
        <fullName evidence="1">Uncharacterized protein</fullName>
    </submittedName>
</protein>
<keyword evidence="2" id="KW-1185">Reference proteome</keyword>
<name>T1H2M9_MEGSC</name>
<evidence type="ECO:0000313" key="2">
    <source>
        <dbReference type="Proteomes" id="UP000015102"/>
    </source>
</evidence>